<feature type="domain" description="Cadherin" evidence="9">
    <location>
        <begin position="87"/>
        <end position="189"/>
    </location>
</feature>
<keyword evidence="2 8" id="KW-0812">Transmembrane</keyword>
<dbReference type="EMBL" id="VSWD01000011">
    <property type="protein sequence ID" value="KAK3088913.1"/>
    <property type="molecule type" value="Genomic_DNA"/>
</dbReference>
<dbReference type="CDD" id="cd11304">
    <property type="entry name" value="Cadherin_repeat"/>
    <property type="match status" value="3"/>
</dbReference>
<evidence type="ECO:0000256" key="6">
    <source>
        <dbReference type="ARBA" id="ARBA00023136"/>
    </source>
</evidence>
<evidence type="ECO:0000259" key="9">
    <source>
        <dbReference type="PROSITE" id="PS50268"/>
    </source>
</evidence>
<evidence type="ECO:0000256" key="5">
    <source>
        <dbReference type="ARBA" id="ARBA00022989"/>
    </source>
</evidence>
<dbReference type="GO" id="GO:0007156">
    <property type="term" value="P:homophilic cell adhesion via plasma membrane adhesion molecules"/>
    <property type="evidence" value="ECO:0007669"/>
    <property type="project" value="InterPro"/>
</dbReference>
<evidence type="ECO:0000313" key="10">
    <source>
        <dbReference type="EMBL" id="KAK3088913.1"/>
    </source>
</evidence>
<evidence type="ECO:0000256" key="3">
    <source>
        <dbReference type="ARBA" id="ARBA00022737"/>
    </source>
</evidence>
<reference evidence="10" key="1">
    <citation type="submission" date="2019-08" db="EMBL/GenBank/DDBJ databases">
        <title>The improved chromosome-level genome for the pearl oyster Pinctada fucata martensii using PacBio sequencing and Hi-C.</title>
        <authorList>
            <person name="Zheng Z."/>
        </authorList>
    </citation>
    <scope>NUCLEOTIDE SEQUENCE</scope>
    <source>
        <strain evidence="10">ZZ-2019</strain>
        <tissue evidence="10">Adductor muscle</tissue>
    </source>
</reference>
<feature type="transmembrane region" description="Helical" evidence="8">
    <location>
        <begin position="482"/>
        <end position="504"/>
    </location>
</feature>
<dbReference type="PROSITE" id="PS00232">
    <property type="entry name" value="CADHERIN_1"/>
    <property type="match status" value="1"/>
</dbReference>
<evidence type="ECO:0000256" key="2">
    <source>
        <dbReference type="ARBA" id="ARBA00022692"/>
    </source>
</evidence>
<gene>
    <name evidence="10" type="ORF">FSP39_025374</name>
</gene>
<dbReference type="AlphaFoldDB" id="A0AA88XW84"/>
<dbReference type="GO" id="GO:0005509">
    <property type="term" value="F:calcium ion binding"/>
    <property type="evidence" value="ECO:0007669"/>
    <property type="project" value="UniProtKB-UniRule"/>
</dbReference>
<dbReference type="InterPro" id="IPR020894">
    <property type="entry name" value="Cadherin_CS"/>
</dbReference>
<evidence type="ECO:0000256" key="7">
    <source>
        <dbReference type="PROSITE-ProRule" id="PRU00043"/>
    </source>
</evidence>
<feature type="domain" description="Cadherin" evidence="9">
    <location>
        <begin position="258"/>
        <end position="361"/>
    </location>
</feature>
<evidence type="ECO:0000313" key="11">
    <source>
        <dbReference type="Proteomes" id="UP001186944"/>
    </source>
</evidence>
<dbReference type="PROSITE" id="PS50268">
    <property type="entry name" value="CADHERIN_2"/>
    <property type="match status" value="5"/>
</dbReference>
<sequence>TVLPVVGYNVQDPEGTTHFTYSIDTGPYSDKYTINTTTGSLAFSEDVYVNGTTTHTLTVTISDDIGNAVSASVEITIQNVNHAPVFANLPNSVNVLETTAAGSTLFTVTASDEDMEDTVTVDVQAMSTGAASYFTFNTADMSLTLLPTITLDYEHISQYNVSLQVTDGVISSIETLTINVVDVNESPSFTTDCFYIQVDEGKTYVSGRNLHVLLNTTLDYETCQNMNMSLQVHDGLNVSNVHSLQVTVTDVNEAPRFLSQEYVFTVNEQTAGGHVGGPIPVVDDDIGDTVSFDIVSGTGAAYLDINSQNGNLSFMVDYDVDLPWMTSQLSVIIKVTDNGGLTGTTTVKVGVQDVNDNVPLFDMSSYMTTTYNDALIGSILLVVNASDADSGINAILQYTISQTSSLFMVSNNGEIYLLSSLSGYTAGTVLNFTIIVSDSGVPQLSSEANIEILIAENNQGISLQSANTESESIEDYIQKPEYYGLMIASGGLFLALVTVAFCLYQKSCQKLNTKGLSQ</sequence>
<keyword evidence="4 7" id="KW-0106">Calcium</keyword>
<dbReference type="PANTHER" id="PTHR24026:SF126">
    <property type="entry name" value="PROTOCADHERIN FAT 4"/>
    <property type="match status" value="1"/>
</dbReference>
<protein>
    <recommendedName>
        <fullName evidence="9">Cadherin domain-containing protein</fullName>
    </recommendedName>
</protein>
<feature type="domain" description="Cadherin" evidence="9">
    <location>
        <begin position="5"/>
        <end position="86"/>
    </location>
</feature>
<evidence type="ECO:0000256" key="1">
    <source>
        <dbReference type="ARBA" id="ARBA00004370"/>
    </source>
</evidence>
<evidence type="ECO:0000256" key="4">
    <source>
        <dbReference type="ARBA" id="ARBA00022837"/>
    </source>
</evidence>
<dbReference type="SUPFAM" id="SSF49313">
    <property type="entry name" value="Cadherin-like"/>
    <property type="match status" value="4"/>
</dbReference>
<dbReference type="GO" id="GO:0005886">
    <property type="term" value="C:plasma membrane"/>
    <property type="evidence" value="ECO:0007669"/>
    <property type="project" value="UniProtKB-SubCell"/>
</dbReference>
<dbReference type="InterPro" id="IPR002126">
    <property type="entry name" value="Cadherin-like_dom"/>
</dbReference>
<organism evidence="10 11">
    <name type="scientific">Pinctada imbricata</name>
    <name type="common">Atlantic pearl-oyster</name>
    <name type="synonym">Pinctada martensii</name>
    <dbReference type="NCBI Taxonomy" id="66713"/>
    <lineage>
        <taxon>Eukaryota</taxon>
        <taxon>Metazoa</taxon>
        <taxon>Spiralia</taxon>
        <taxon>Lophotrochozoa</taxon>
        <taxon>Mollusca</taxon>
        <taxon>Bivalvia</taxon>
        <taxon>Autobranchia</taxon>
        <taxon>Pteriomorphia</taxon>
        <taxon>Pterioida</taxon>
        <taxon>Pterioidea</taxon>
        <taxon>Pteriidae</taxon>
        <taxon>Pinctada</taxon>
    </lineage>
</organism>
<feature type="non-terminal residue" evidence="10">
    <location>
        <position position="1"/>
    </location>
</feature>
<dbReference type="Proteomes" id="UP001186944">
    <property type="component" value="Unassembled WGS sequence"/>
</dbReference>
<keyword evidence="6 8" id="KW-0472">Membrane</keyword>
<dbReference type="PRINTS" id="PR00205">
    <property type="entry name" value="CADHERIN"/>
</dbReference>
<keyword evidence="3" id="KW-0677">Repeat</keyword>
<dbReference type="Pfam" id="PF00028">
    <property type="entry name" value="Cadherin"/>
    <property type="match status" value="1"/>
</dbReference>
<proteinExistence type="predicted"/>
<feature type="domain" description="Cadherin" evidence="9">
    <location>
        <begin position="194"/>
        <end position="257"/>
    </location>
</feature>
<comment type="subcellular location">
    <subcellularLocation>
        <location evidence="1">Membrane</location>
    </subcellularLocation>
</comment>
<dbReference type="PANTHER" id="PTHR24026">
    <property type="entry name" value="FAT ATYPICAL CADHERIN-RELATED"/>
    <property type="match status" value="1"/>
</dbReference>
<name>A0AA88XW84_PINIB</name>
<evidence type="ECO:0000256" key="8">
    <source>
        <dbReference type="SAM" id="Phobius"/>
    </source>
</evidence>
<keyword evidence="5 8" id="KW-1133">Transmembrane helix</keyword>
<dbReference type="InterPro" id="IPR015919">
    <property type="entry name" value="Cadherin-like_sf"/>
</dbReference>
<feature type="domain" description="Cadherin" evidence="9">
    <location>
        <begin position="362"/>
        <end position="482"/>
    </location>
</feature>
<dbReference type="SMART" id="SM00112">
    <property type="entry name" value="CA"/>
    <property type="match status" value="4"/>
</dbReference>
<dbReference type="Gene3D" id="2.60.40.60">
    <property type="entry name" value="Cadherins"/>
    <property type="match status" value="5"/>
</dbReference>
<keyword evidence="11" id="KW-1185">Reference proteome</keyword>
<comment type="caution">
    <text evidence="10">The sequence shown here is derived from an EMBL/GenBank/DDBJ whole genome shotgun (WGS) entry which is preliminary data.</text>
</comment>
<accession>A0AA88XW84</accession>